<gene>
    <name evidence="2" type="ORF">H5410_025950</name>
</gene>
<keyword evidence="1" id="KW-0812">Transmembrane</keyword>
<sequence>MENNISKLQNTLIDLDKRMEDVSNQCTTSLLTCNKRLKILGLTFFTSLFNLIHVRKSITTKLFDLQRLNIFHLNTYEHLISETIVLRELELANADVDAVNGVENLILERSVPLRVENIIELNCAHIFVPKAKRAERILFGVTVFIQVLTLFFFTLVLRCVI</sequence>
<evidence type="ECO:0000256" key="1">
    <source>
        <dbReference type="SAM" id="Phobius"/>
    </source>
</evidence>
<keyword evidence="1" id="KW-1133">Transmembrane helix</keyword>
<dbReference type="Proteomes" id="UP000824120">
    <property type="component" value="Chromosome 5"/>
</dbReference>
<organism evidence="2 3">
    <name type="scientific">Solanum commersonii</name>
    <name type="common">Commerson's wild potato</name>
    <name type="synonym">Commerson's nightshade</name>
    <dbReference type="NCBI Taxonomy" id="4109"/>
    <lineage>
        <taxon>Eukaryota</taxon>
        <taxon>Viridiplantae</taxon>
        <taxon>Streptophyta</taxon>
        <taxon>Embryophyta</taxon>
        <taxon>Tracheophyta</taxon>
        <taxon>Spermatophyta</taxon>
        <taxon>Magnoliopsida</taxon>
        <taxon>eudicotyledons</taxon>
        <taxon>Gunneridae</taxon>
        <taxon>Pentapetalae</taxon>
        <taxon>asterids</taxon>
        <taxon>lamiids</taxon>
        <taxon>Solanales</taxon>
        <taxon>Solanaceae</taxon>
        <taxon>Solanoideae</taxon>
        <taxon>Solaneae</taxon>
        <taxon>Solanum</taxon>
    </lineage>
</organism>
<proteinExistence type="predicted"/>
<evidence type="ECO:0000313" key="3">
    <source>
        <dbReference type="Proteomes" id="UP000824120"/>
    </source>
</evidence>
<comment type="caution">
    <text evidence="2">The sequence shown here is derived from an EMBL/GenBank/DDBJ whole genome shotgun (WGS) entry which is preliminary data.</text>
</comment>
<feature type="transmembrane region" description="Helical" evidence="1">
    <location>
        <begin position="137"/>
        <end position="157"/>
    </location>
</feature>
<protein>
    <submittedName>
        <fullName evidence="2">Uncharacterized protein</fullName>
    </submittedName>
</protein>
<evidence type="ECO:0000313" key="2">
    <source>
        <dbReference type="EMBL" id="KAG5604458.1"/>
    </source>
</evidence>
<dbReference type="AlphaFoldDB" id="A0A9J5YVN3"/>
<accession>A0A9J5YVN3</accession>
<name>A0A9J5YVN3_SOLCO</name>
<keyword evidence="1" id="KW-0472">Membrane</keyword>
<reference evidence="2 3" key="1">
    <citation type="submission" date="2020-09" db="EMBL/GenBank/DDBJ databases">
        <title>De no assembly of potato wild relative species, Solanum commersonii.</title>
        <authorList>
            <person name="Cho K."/>
        </authorList>
    </citation>
    <scope>NUCLEOTIDE SEQUENCE [LARGE SCALE GENOMIC DNA]</scope>
    <source>
        <strain evidence="2">LZ3.2</strain>
        <tissue evidence="2">Leaf</tissue>
    </source>
</reference>
<dbReference type="EMBL" id="JACXVP010000005">
    <property type="protein sequence ID" value="KAG5604458.1"/>
    <property type="molecule type" value="Genomic_DNA"/>
</dbReference>
<keyword evidence="3" id="KW-1185">Reference proteome</keyword>